<dbReference type="Proteomes" id="UP001229421">
    <property type="component" value="Unassembled WGS sequence"/>
</dbReference>
<reference evidence="2" key="1">
    <citation type="journal article" date="2023" name="bioRxiv">
        <title>Improved chromosome-level genome assembly for marigold (Tagetes erecta).</title>
        <authorList>
            <person name="Jiang F."/>
            <person name="Yuan L."/>
            <person name="Wang S."/>
            <person name="Wang H."/>
            <person name="Xu D."/>
            <person name="Wang A."/>
            <person name="Fan W."/>
        </authorList>
    </citation>
    <scope>NUCLEOTIDE SEQUENCE</scope>
    <source>
        <strain evidence="2">WSJ</strain>
        <tissue evidence="2">Leaf</tissue>
    </source>
</reference>
<feature type="region of interest" description="Disordered" evidence="1">
    <location>
        <begin position="31"/>
        <end position="62"/>
    </location>
</feature>
<gene>
    <name evidence="2" type="ORF">QVD17_36922</name>
</gene>
<dbReference type="AlphaFoldDB" id="A0AAD8NCA6"/>
<protein>
    <submittedName>
        <fullName evidence="2">Uncharacterized protein</fullName>
    </submittedName>
</protein>
<sequence length="244" mass="28290">MIPNTHDPTSTSFILSCNYTMGKKRVTYGFNDEDDKPPNNVPIDHHHHHHHHRHHNNQKPKKIKSEAKLLHTLNSHLKKLAKYRSKNLISLSSPPPVNPAINVFLENNKNNRDHLSCWLTNDHDKDDFYDWFMDFDYVRDDGCDMGVFEFSQDLFLKASSSFIGSEDNEDLFGGDYVFGPDLNASYNMVVVFEEFGLGYGSYIPDPIVNWDDVDEGKHLYDMLKLSSQEDMINEFLKVNLFVAY</sequence>
<proteinExistence type="predicted"/>
<keyword evidence="3" id="KW-1185">Reference proteome</keyword>
<evidence type="ECO:0000256" key="1">
    <source>
        <dbReference type="SAM" id="MobiDB-lite"/>
    </source>
</evidence>
<organism evidence="2 3">
    <name type="scientific">Tagetes erecta</name>
    <name type="common">African marigold</name>
    <dbReference type="NCBI Taxonomy" id="13708"/>
    <lineage>
        <taxon>Eukaryota</taxon>
        <taxon>Viridiplantae</taxon>
        <taxon>Streptophyta</taxon>
        <taxon>Embryophyta</taxon>
        <taxon>Tracheophyta</taxon>
        <taxon>Spermatophyta</taxon>
        <taxon>Magnoliopsida</taxon>
        <taxon>eudicotyledons</taxon>
        <taxon>Gunneridae</taxon>
        <taxon>Pentapetalae</taxon>
        <taxon>asterids</taxon>
        <taxon>campanulids</taxon>
        <taxon>Asterales</taxon>
        <taxon>Asteraceae</taxon>
        <taxon>Asteroideae</taxon>
        <taxon>Heliantheae alliance</taxon>
        <taxon>Tageteae</taxon>
        <taxon>Tagetes</taxon>
    </lineage>
</organism>
<evidence type="ECO:0000313" key="3">
    <source>
        <dbReference type="Proteomes" id="UP001229421"/>
    </source>
</evidence>
<evidence type="ECO:0000313" key="2">
    <source>
        <dbReference type="EMBL" id="KAK1410385.1"/>
    </source>
</evidence>
<accession>A0AAD8NCA6</accession>
<name>A0AAD8NCA6_TARER</name>
<comment type="caution">
    <text evidence="2">The sequence shown here is derived from an EMBL/GenBank/DDBJ whole genome shotgun (WGS) entry which is preliminary data.</text>
</comment>
<feature type="compositionally biased region" description="Basic residues" evidence="1">
    <location>
        <begin position="45"/>
        <end position="62"/>
    </location>
</feature>
<dbReference type="EMBL" id="JAUHHV010000010">
    <property type="protein sequence ID" value="KAK1410385.1"/>
    <property type="molecule type" value="Genomic_DNA"/>
</dbReference>